<dbReference type="EMBL" id="BT124224">
    <property type="protein sequence ID" value="ADE77490.1"/>
    <property type="molecule type" value="mRNA"/>
</dbReference>
<sequence length="194" mass="22620">MRTRAGSCYPSPVRDGRENCKRKRQMMSREQMKGKRLRREPNGVNHFDDLPDDVLISVLAKCSLSAKSAAEFVNVILTCKRFNALGLHLLVLPQEKVYRELQNLKAMYYPELENLLTALSMILLQPMVPDSFEKLKLYKNTLQRMMAYFHVPKSSIPPRFKEDKVDAFEKQIQAILNSFKWRRQSASQQQQQGR</sequence>
<evidence type="ECO:0000256" key="1">
    <source>
        <dbReference type="SAM" id="MobiDB-lite"/>
    </source>
</evidence>
<dbReference type="PANTHER" id="PTHR46758">
    <property type="entry name" value="MYND DOMAIN-CONTAINING"/>
    <property type="match status" value="1"/>
</dbReference>
<proteinExistence type="evidence at transcript level"/>
<evidence type="ECO:0008006" key="3">
    <source>
        <dbReference type="Google" id="ProtNLM"/>
    </source>
</evidence>
<dbReference type="SUPFAM" id="SSF81383">
    <property type="entry name" value="F-box domain"/>
    <property type="match status" value="1"/>
</dbReference>
<dbReference type="AlphaFoldDB" id="D5AD71"/>
<dbReference type="InterPro" id="IPR036047">
    <property type="entry name" value="F-box-like_dom_sf"/>
</dbReference>
<evidence type="ECO:0000313" key="2">
    <source>
        <dbReference type="EMBL" id="ADE77490.1"/>
    </source>
</evidence>
<dbReference type="PANTHER" id="PTHR46758:SF2">
    <property type="entry name" value="OJ1485_B09.11 PROTEIN"/>
    <property type="match status" value="1"/>
</dbReference>
<organism evidence="2">
    <name type="scientific">Picea sitchensis</name>
    <name type="common">Sitka spruce</name>
    <name type="synonym">Pinus sitchensis</name>
    <dbReference type="NCBI Taxonomy" id="3332"/>
    <lineage>
        <taxon>Eukaryota</taxon>
        <taxon>Viridiplantae</taxon>
        <taxon>Streptophyta</taxon>
        <taxon>Embryophyta</taxon>
        <taxon>Tracheophyta</taxon>
        <taxon>Spermatophyta</taxon>
        <taxon>Pinopsida</taxon>
        <taxon>Pinidae</taxon>
        <taxon>Conifers I</taxon>
        <taxon>Pinales</taxon>
        <taxon>Pinaceae</taxon>
        <taxon>Picea</taxon>
    </lineage>
</organism>
<accession>D5AD71</accession>
<feature type="region of interest" description="Disordered" evidence="1">
    <location>
        <begin position="1"/>
        <end position="43"/>
    </location>
</feature>
<dbReference type="InterPro" id="IPR044508">
    <property type="entry name" value="At5g50450/At1g67340-like"/>
</dbReference>
<dbReference type="CDD" id="cd09917">
    <property type="entry name" value="F-box_SF"/>
    <property type="match status" value="1"/>
</dbReference>
<protein>
    <recommendedName>
        <fullName evidence="3">F-box domain-containing protein</fullName>
    </recommendedName>
</protein>
<name>D5AD71_PICSI</name>
<reference evidence="2" key="1">
    <citation type="submission" date="2010-04" db="EMBL/GenBank/DDBJ databases">
        <authorList>
            <person name="Reid K.E."/>
            <person name="Liao N."/>
            <person name="Chan S."/>
            <person name="Docking R."/>
            <person name="Taylor G."/>
            <person name="Moore R."/>
            <person name="Mayo M."/>
            <person name="Munro S."/>
            <person name="King J."/>
            <person name="Yanchuk A."/>
            <person name="Holt R."/>
            <person name="Jones S."/>
            <person name="Marra M."/>
            <person name="Ritland C.E."/>
            <person name="Ritland K."/>
            <person name="Bohlmann J."/>
        </authorList>
    </citation>
    <scope>NUCLEOTIDE SEQUENCE</scope>
    <source>
        <tissue evidence="2">Bud</tissue>
    </source>
</reference>